<dbReference type="FunFam" id="3.40.50.300:FF:000381">
    <property type="entry name" value="TFIIH basal transcription factor complex helicase subunit"/>
    <property type="match status" value="1"/>
</dbReference>
<dbReference type="Gene3D" id="3.40.50.300">
    <property type="entry name" value="P-loop containing nucleotide triphosphate hydrolases"/>
    <property type="match status" value="2"/>
</dbReference>
<comment type="subcellular location">
    <subcellularLocation>
        <location evidence="2">Nucleus</location>
    </subcellularLocation>
</comment>
<evidence type="ECO:0000256" key="15">
    <source>
        <dbReference type="ARBA" id="ARBA00023235"/>
    </source>
</evidence>
<dbReference type="Pfam" id="PF06777">
    <property type="entry name" value="HBB"/>
    <property type="match status" value="1"/>
</dbReference>
<dbReference type="AlphaFoldDB" id="A0A2V5I179"/>
<dbReference type="GO" id="GO:0000112">
    <property type="term" value="C:nucleotide-excision repair factor 3 complex"/>
    <property type="evidence" value="ECO:0007669"/>
    <property type="project" value="UniProtKB-ARBA"/>
</dbReference>
<dbReference type="Pfam" id="PF13307">
    <property type="entry name" value="Helicase_C_2"/>
    <property type="match status" value="1"/>
</dbReference>
<keyword evidence="11" id="KW-0408">Iron</keyword>
<evidence type="ECO:0000313" key="22">
    <source>
        <dbReference type="EMBL" id="PYI29841.1"/>
    </source>
</evidence>
<dbReference type="InterPro" id="IPR006555">
    <property type="entry name" value="ATP-dep_Helicase_C"/>
</dbReference>
<keyword evidence="10" id="KW-0067">ATP-binding</keyword>
<comment type="similarity">
    <text evidence="3">Belongs to the helicase family. RAD3/XPD subfamily.</text>
</comment>
<dbReference type="NCBIfam" id="TIGR00604">
    <property type="entry name" value="rad3"/>
    <property type="match status" value="1"/>
</dbReference>
<dbReference type="GO" id="GO:0045951">
    <property type="term" value="P:positive regulation of mitotic recombination"/>
    <property type="evidence" value="ECO:0007669"/>
    <property type="project" value="TreeGrafter"/>
</dbReference>
<keyword evidence="13" id="KW-0238">DNA-binding</keyword>
<keyword evidence="8" id="KW-0378">Hydrolase</keyword>
<organism evidence="22 23">
    <name type="scientific">Aspergillus indologenus CBS 114.80</name>
    <dbReference type="NCBI Taxonomy" id="1450541"/>
    <lineage>
        <taxon>Eukaryota</taxon>
        <taxon>Fungi</taxon>
        <taxon>Dikarya</taxon>
        <taxon>Ascomycota</taxon>
        <taxon>Pezizomycotina</taxon>
        <taxon>Eurotiomycetes</taxon>
        <taxon>Eurotiomycetidae</taxon>
        <taxon>Eurotiales</taxon>
        <taxon>Aspergillaceae</taxon>
        <taxon>Aspergillus</taxon>
        <taxon>Aspergillus subgen. Circumdati</taxon>
    </lineage>
</organism>
<dbReference type="FunFam" id="1.10.30.20:FF:000001">
    <property type="entry name" value="DNA repair helicase rad15"/>
    <property type="match status" value="1"/>
</dbReference>
<dbReference type="GO" id="GO:0016818">
    <property type="term" value="F:hydrolase activity, acting on acid anhydrides, in phosphorus-containing anhydrides"/>
    <property type="evidence" value="ECO:0007669"/>
    <property type="project" value="InterPro"/>
</dbReference>
<dbReference type="CDD" id="cd18788">
    <property type="entry name" value="SF2_C_XPD"/>
    <property type="match status" value="1"/>
</dbReference>
<dbReference type="PRINTS" id="PR00852">
    <property type="entry name" value="XRODRMPGMNTD"/>
</dbReference>
<dbReference type="PROSITE" id="PS51193">
    <property type="entry name" value="HELICASE_ATP_BIND_2"/>
    <property type="match status" value="1"/>
</dbReference>
<dbReference type="PANTHER" id="PTHR11472:SF1">
    <property type="entry name" value="GENERAL TRANSCRIPTION AND DNA REPAIR FACTOR IIH HELICASE SUBUNIT XPD"/>
    <property type="match status" value="1"/>
</dbReference>
<evidence type="ECO:0000256" key="8">
    <source>
        <dbReference type="ARBA" id="ARBA00022801"/>
    </source>
</evidence>
<evidence type="ECO:0000256" key="7">
    <source>
        <dbReference type="ARBA" id="ARBA00022763"/>
    </source>
</evidence>
<keyword evidence="7" id="KW-0227">DNA damage</keyword>
<dbReference type="SMART" id="SM00488">
    <property type="entry name" value="DEXDc2"/>
    <property type="match status" value="1"/>
</dbReference>
<keyword evidence="23" id="KW-1185">Reference proteome</keyword>
<dbReference type="InterPro" id="IPR010614">
    <property type="entry name" value="RAD3-like_helicase_DEAD"/>
</dbReference>
<evidence type="ECO:0000256" key="3">
    <source>
        <dbReference type="ARBA" id="ARBA00009146"/>
    </source>
</evidence>
<sequence length="802" mass="91497">MKFFIDDLPVLFPYPRIYPEQYAYMCDLKKTLDAGGHCVLEMPSGTGKTVSLLSLIVAYQQHYPEHRKLIYCSRTMSEIEKALAELKALMSFRAKELGYTEDFRALGLTSRKNLCLHPSVKREKSGTVVDARCRSLTAGFVKEKKERGEDVELCVYHENLDLLEPHNLVPPGVFTLDGLSRYGEEHKQCPYFSARRMMPFCNVIIYSYHYLLDPKIAERVSKELSKDCIVVFDEAHNIDNVCIESLSIDLTEDSLRKATRGANNLERKISEMKSSDAEKLQNEYTKLVEGLREAEQAREEDQFISNPVLPDDLLKEAVPGNIRRAEHFVTFLKRFIEYLKTRMKVTHTISETPLSFLTHVKDLTYIERKPLRFCAERLTSLVRTLELINIEDYQPLQEVATFATLVATYEKGFLLILEPFESEAATVPNPVLHFTCLDAAIAIKPVFDRFSSVIITSGTLSPLEMYPKMLGFETVLQESYSMTLARRSFLPMIVTRGSDQAQISSSFQIRNDPGVVRNYGNMVLEFSRITPDGIVVFFPSYLYMESIISMWQGMGILDSIWNYKLILVETPDAQESSLALETYRTACCNGRGALLFCVARGKVSEGIDFDHHYGRAVINIGVPFQYTESRILKARLEFLRENYRIRENDFLSFDAMRHAAQCLGRVLRGKDDYGVMVLADRRFQKKRNQLPKWISQAMLESETNLSTDMAVATAKNFLRTMAQPFKARDQEGISTWSLADLEKHREKQMLEEERLRREEELVHARAANGAYYGGGGGGGAAAPPDDEFDDDIDEDLMMLDAQ</sequence>
<keyword evidence="14" id="KW-0234">DNA repair</keyword>
<protein>
    <recommendedName>
        <fullName evidence="17">DNA 5'-3' helicase</fullName>
        <ecNumber evidence="17">5.6.2.3</ecNumber>
    </recommendedName>
</protein>
<feature type="compositionally biased region" description="Acidic residues" evidence="20">
    <location>
        <begin position="784"/>
        <end position="794"/>
    </location>
</feature>
<feature type="compositionally biased region" description="Gly residues" evidence="20">
    <location>
        <begin position="771"/>
        <end position="780"/>
    </location>
</feature>
<dbReference type="GO" id="GO:0006289">
    <property type="term" value="P:nucleotide-excision repair"/>
    <property type="evidence" value="ECO:0007669"/>
    <property type="project" value="InterPro"/>
</dbReference>
<feature type="domain" description="Helicase ATP-binding" evidence="21">
    <location>
        <begin position="7"/>
        <end position="283"/>
    </location>
</feature>
<dbReference type="EMBL" id="KZ825525">
    <property type="protein sequence ID" value="PYI29841.1"/>
    <property type="molecule type" value="Genomic_DNA"/>
</dbReference>
<evidence type="ECO:0000259" key="21">
    <source>
        <dbReference type="PROSITE" id="PS51193"/>
    </source>
</evidence>
<dbReference type="InterPro" id="IPR027417">
    <property type="entry name" value="P-loop_NTPase"/>
</dbReference>
<dbReference type="GO" id="GO:0005524">
    <property type="term" value="F:ATP binding"/>
    <property type="evidence" value="ECO:0007669"/>
    <property type="project" value="UniProtKB-KW"/>
</dbReference>
<keyword evidence="9 22" id="KW-0347">Helicase</keyword>
<proteinExistence type="inferred from homology"/>
<evidence type="ECO:0000256" key="6">
    <source>
        <dbReference type="ARBA" id="ARBA00022741"/>
    </source>
</evidence>
<keyword evidence="4" id="KW-0004">4Fe-4S</keyword>
<comment type="catalytic activity">
    <reaction evidence="18">
        <text>ATP + H2O = ADP + phosphate + H(+)</text>
        <dbReference type="Rhea" id="RHEA:13065"/>
        <dbReference type="ChEBI" id="CHEBI:15377"/>
        <dbReference type="ChEBI" id="CHEBI:15378"/>
        <dbReference type="ChEBI" id="CHEBI:30616"/>
        <dbReference type="ChEBI" id="CHEBI:43474"/>
        <dbReference type="ChEBI" id="CHEBI:456216"/>
        <dbReference type="EC" id="5.6.2.3"/>
    </reaction>
</comment>
<evidence type="ECO:0000256" key="12">
    <source>
        <dbReference type="ARBA" id="ARBA00023014"/>
    </source>
</evidence>
<keyword evidence="19" id="KW-0175">Coiled coil</keyword>
<accession>A0A2V5I179</accession>
<gene>
    <name evidence="22" type="ORF">BP00DRAFT_399935</name>
</gene>
<dbReference type="GO" id="GO:0051539">
    <property type="term" value="F:4 iron, 4 sulfur cluster binding"/>
    <property type="evidence" value="ECO:0007669"/>
    <property type="project" value="UniProtKB-KW"/>
</dbReference>
<dbReference type="InterPro" id="IPR001945">
    <property type="entry name" value="RAD3/XPD"/>
</dbReference>
<evidence type="ECO:0000256" key="11">
    <source>
        <dbReference type="ARBA" id="ARBA00023004"/>
    </source>
</evidence>
<keyword evidence="6" id="KW-0547">Nucleotide-binding</keyword>
<dbReference type="InterPro" id="IPR006554">
    <property type="entry name" value="Helicase-like_DEXD_c2"/>
</dbReference>
<keyword evidence="15" id="KW-0413">Isomerase</keyword>
<dbReference type="Proteomes" id="UP000248817">
    <property type="component" value="Unassembled WGS sequence"/>
</dbReference>
<dbReference type="InterPro" id="IPR045028">
    <property type="entry name" value="DinG/Rad3-like"/>
</dbReference>
<dbReference type="FunFam" id="3.40.50.300:FF:000128">
    <property type="entry name" value="Putative DNA repair helicase RAD3"/>
    <property type="match status" value="1"/>
</dbReference>
<keyword evidence="12" id="KW-0411">Iron-sulfur</keyword>
<dbReference type="FunFam" id="1.10.275.40:FF:000004">
    <property type="entry name" value="DNA repair helicase RAD3"/>
    <property type="match status" value="1"/>
</dbReference>
<dbReference type="InterPro" id="IPR014013">
    <property type="entry name" value="Helic_SF1/SF2_ATP-bd_DinG/Rad3"/>
</dbReference>
<dbReference type="PANTHER" id="PTHR11472">
    <property type="entry name" value="DNA REPAIR DEAD HELICASE RAD3/XP-D SUBFAMILY MEMBER"/>
    <property type="match status" value="1"/>
</dbReference>
<dbReference type="GO" id="GO:0046872">
    <property type="term" value="F:metal ion binding"/>
    <property type="evidence" value="ECO:0007669"/>
    <property type="project" value="UniProtKB-KW"/>
</dbReference>
<dbReference type="InterPro" id="IPR010643">
    <property type="entry name" value="HBB"/>
</dbReference>
<dbReference type="FunFam" id="3.40.50.300:FF:000135">
    <property type="entry name" value="DNA repair helicase RAD3, putative"/>
    <property type="match status" value="1"/>
</dbReference>
<evidence type="ECO:0000256" key="17">
    <source>
        <dbReference type="ARBA" id="ARBA00044969"/>
    </source>
</evidence>
<keyword evidence="16" id="KW-0539">Nucleus</keyword>
<evidence type="ECO:0000256" key="19">
    <source>
        <dbReference type="SAM" id="Coils"/>
    </source>
</evidence>
<dbReference type="InterPro" id="IPR042493">
    <property type="entry name" value="XPD_DNA_FeS"/>
</dbReference>
<evidence type="ECO:0000256" key="20">
    <source>
        <dbReference type="SAM" id="MobiDB-lite"/>
    </source>
</evidence>
<evidence type="ECO:0000256" key="5">
    <source>
        <dbReference type="ARBA" id="ARBA00022723"/>
    </source>
</evidence>
<evidence type="ECO:0000256" key="18">
    <source>
        <dbReference type="ARBA" id="ARBA00048954"/>
    </source>
</evidence>
<evidence type="ECO:0000256" key="9">
    <source>
        <dbReference type="ARBA" id="ARBA00022806"/>
    </source>
</evidence>
<dbReference type="Gene3D" id="1.10.30.20">
    <property type="entry name" value="Bacterial XPD DNA helicase, FeS cluster domain"/>
    <property type="match status" value="1"/>
</dbReference>
<feature type="coiled-coil region" evidence="19">
    <location>
        <begin position="248"/>
        <end position="297"/>
    </location>
</feature>
<dbReference type="GO" id="GO:0003684">
    <property type="term" value="F:damaged DNA binding"/>
    <property type="evidence" value="ECO:0007669"/>
    <property type="project" value="TreeGrafter"/>
</dbReference>
<evidence type="ECO:0000256" key="13">
    <source>
        <dbReference type="ARBA" id="ARBA00023125"/>
    </source>
</evidence>
<reference evidence="22 23" key="1">
    <citation type="submission" date="2018-02" db="EMBL/GenBank/DDBJ databases">
        <title>The genomes of Aspergillus section Nigri reveals drivers in fungal speciation.</title>
        <authorList>
            <consortium name="DOE Joint Genome Institute"/>
            <person name="Vesth T.C."/>
            <person name="Nybo J."/>
            <person name="Theobald S."/>
            <person name="Brandl J."/>
            <person name="Frisvad J.C."/>
            <person name="Nielsen K.F."/>
            <person name="Lyhne E.K."/>
            <person name="Kogle M.E."/>
            <person name="Kuo A."/>
            <person name="Riley R."/>
            <person name="Clum A."/>
            <person name="Nolan M."/>
            <person name="Lipzen A."/>
            <person name="Salamov A."/>
            <person name="Henrissat B."/>
            <person name="Wiebenga A."/>
            <person name="De vries R.P."/>
            <person name="Grigoriev I.V."/>
            <person name="Mortensen U.H."/>
            <person name="Andersen M.R."/>
            <person name="Baker S.E."/>
        </authorList>
    </citation>
    <scope>NUCLEOTIDE SEQUENCE [LARGE SCALE GENOMIC DNA]</scope>
    <source>
        <strain evidence="22 23">CBS 114.80</strain>
    </source>
</reference>
<evidence type="ECO:0000256" key="10">
    <source>
        <dbReference type="ARBA" id="ARBA00022840"/>
    </source>
</evidence>
<evidence type="ECO:0000256" key="16">
    <source>
        <dbReference type="ARBA" id="ARBA00023242"/>
    </source>
</evidence>
<dbReference type="InterPro" id="IPR013020">
    <property type="entry name" value="Rad3/Chl1-like"/>
</dbReference>
<evidence type="ECO:0000256" key="14">
    <source>
        <dbReference type="ARBA" id="ARBA00023204"/>
    </source>
</evidence>
<dbReference type="EC" id="5.6.2.3" evidence="17"/>
<dbReference type="GO" id="GO:0043139">
    <property type="term" value="F:5'-3' DNA helicase activity"/>
    <property type="evidence" value="ECO:0007669"/>
    <property type="project" value="UniProtKB-EC"/>
</dbReference>
<evidence type="ECO:0000256" key="2">
    <source>
        <dbReference type="ARBA" id="ARBA00004123"/>
    </source>
</evidence>
<dbReference type="GO" id="GO:0006366">
    <property type="term" value="P:transcription by RNA polymerase II"/>
    <property type="evidence" value="ECO:0007669"/>
    <property type="project" value="TreeGrafter"/>
</dbReference>
<evidence type="ECO:0000256" key="1">
    <source>
        <dbReference type="ARBA" id="ARBA00001966"/>
    </source>
</evidence>
<name>A0A2V5I179_9EURO</name>
<feature type="region of interest" description="Disordered" evidence="20">
    <location>
        <begin position="770"/>
        <end position="794"/>
    </location>
</feature>
<evidence type="ECO:0000313" key="23">
    <source>
        <dbReference type="Proteomes" id="UP000248817"/>
    </source>
</evidence>
<dbReference type="SUPFAM" id="SSF52540">
    <property type="entry name" value="P-loop containing nucleoside triphosphate hydrolases"/>
    <property type="match status" value="2"/>
</dbReference>
<evidence type="ECO:0000256" key="4">
    <source>
        <dbReference type="ARBA" id="ARBA00022485"/>
    </source>
</evidence>
<dbReference type="Pfam" id="PF06733">
    <property type="entry name" value="DEAD_2"/>
    <property type="match status" value="1"/>
</dbReference>
<dbReference type="SMART" id="SM00491">
    <property type="entry name" value="HELICc2"/>
    <property type="match status" value="1"/>
</dbReference>
<dbReference type="Gene3D" id="1.10.275.40">
    <property type="match status" value="1"/>
</dbReference>
<keyword evidence="5" id="KW-0479">Metal-binding</keyword>
<comment type="cofactor">
    <cofactor evidence="1">
        <name>[4Fe-4S] cluster</name>
        <dbReference type="ChEBI" id="CHEBI:49883"/>
    </cofactor>
</comment>